<dbReference type="AlphaFoldDB" id="A0A9P9WXE2"/>
<feature type="signal peptide" evidence="2">
    <location>
        <begin position="1"/>
        <end position="21"/>
    </location>
</feature>
<evidence type="ECO:0000256" key="1">
    <source>
        <dbReference type="SAM" id="MobiDB-lite"/>
    </source>
</evidence>
<feature type="chain" id="PRO_5040204588" evidence="2">
    <location>
        <begin position="22"/>
        <end position="307"/>
    </location>
</feature>
<evidence type="ECO:0000313" key="3">
    <source>
        <dbReference type="EMBL" id="KAI1880853.1"/>
    </source>
</evidence>
<dbReference type="OrthoDB" id="5240804at2759"/>
<protein>
    <submittedName>
        <fullName evidence="3">Uncharacterized protein</fullName>
    </submittedName>
</protein>
<proteinExistence type="predicted"/>
<keyword evidence="2" id="KW-0732">Signal</keyword>
<dbReference type="Proteomes" id="UP000829685">
    <property type="component" value="Unassembled WGS sequence"/>
</dbReference>
<reference evidence="3" key="1">
    <citation type="submission" date="2021-03" db="EMBL/GenBank/DDBJ databases">
        <title>Revisited historic fungal species revealed as producer of novel bioactive compounds through whole genome sequencing and comparative genomics.</title>
        <authorList>
            <person name="Vignolle G.A."/>
            <person name="Hochenegger N."/>
            <person name="Mach R.L."/>
            <person name="Mach-Aigner A.R."/>
            <person name="Javad Rahimi M."/>
            <person name="Salim K.A."/>
            <person name="Chan C.M."/>
            <person name="Lim L.B.L."/>
            <person name="Cai F."/>
            <person name="Druzhinina I.S."/>
            <person name="U'Ren J.M."/>
            <person name="Derntl C."/>
        </authorList>
    </citation>
    <scope>NUCLEOTIDE SEQUENCE</scope>
    <source>
        <strain evidence="3">TUCIM 5799</strain>
    </source>
</reference>
<keyword evidence="4" id="KW-1185">Reference proteome</keyword>
<comment type="caution">
    <text evidence="3">The sequence shown here is derived from an EMBL/GenBank/DDBJ whole genome shotgun (WGS) entry which is preliminary data.</text>
</comment>
<sequence length="307" mass="32474">MSIKTTATIFAGLLACQTVSAYDFTISSGNRNYTKDSGPYRVSGKDMKAALANPFASHNWTAAGPNGTSDYTYTITVADINLNDTAVYKNKTMATADAIISLSAPAGANLTDWKVNHKIYIPEYNQTWIDLFKPSDNGDCKTALSDACLAKLTSKPRNGSNWPEECPPTNSMSSFAWNSTASSVVNADAWVNYYSRPHDASNKTLVEKLSKQVFPILLEWNHAKTNQSVRSMRCVRATVPSPSPNPGTTTSSTSGPTSSATAPPTTTATSAPASTTSPAAGIAGLNAAVRKDYLLGAAALVAGYMAC</sequence>
<feature type="region of interest" description="Disordered" evidence="1">
    <location>
        <begin position="237"/>
        <end position="277"/>
    </location>
</feature>
<gene>
    <name evidence="3" type="ORF">JX265_001093</name>
</gene>
<name>A0A9P9WXE2_9PEZI</name>
<accession>A0A9P9WXE2</accession>
<feature type="compositionally biased region" description="Low complexity" evidence="1">
    <location>
        <begin position="246"/>
        <end position="277"/>
    </location>
</feature>
<evidence type="ECO:0000313" key="4">
    <source>
        <dbReference type="Proteomes" id="UP000829685"/>
    </source>
</evidence>
<dbReference type="PROSITE" id="PS51257">
    <property type="entry name" value="PROKAR_LIPOPROTEIN"/>
    <property type="match status" value="1"/>
</dbReference>
<dbReference type="EMBL" id="JAFIMR010000002">
    <property type="protein sequence ID" value="KAI1880853.1"/>
    <property type="molecule type" value="Genomic_DNA"/>
</dbReference>
<organism evidence="3 4">
    <name type="scientific">Neoarthrinium moseri</name>
    <dbReference type="NCBI Taxonomy" id="1658444"/>
    <lineage>
        <taxon>Eukaryota</taxon>
        <taxon>Fungi</taxon>
        <taxon>Dikarya</taxon>
        <taxon>Ascomycota</taxon>
        <taxon>Pezizomycotina</taxon>
        <taxon>Sordariomycetes</taxon>
        <taxon>Xylariomycetidae</taxon>
        <taxon>Amphisphaeriales</taxon>
        <taxon>Apiosporaceae</taxon>
        <taxon>Neoarthrinium</taxon>
    </lineage>
</organism>
<evidence type="ECO:0000256" key="2">
    <source>
        <dbReference type="SAM" id="SignalP"/>
    </source>
</evidence>